<evidence type="ECO:0000313" key="1">
    <source>
        <dbReference type="EMBL" id="EKD25542.1"/>
    </source>
</evidence>
<dbReference type="AlphaFoldDB" id="K1XK58"/>
<accession>K1XK58</accession>
<dbReference type="EMBL" id="AMFJ01036034">
    <property type="protein sequence ID" value="EKD25542.1"/>
    <property type="molecule type" value="Genomic_DNA"/>
</dbReference>
<sequence length="130" mass="14613">MNKQSIVLGCRWRYPLALLCLKRPVYALIITAKEDRFYGMNHISSSEITQCPRKDLATGEGYDLCKNICLQGAHAEVHAINEALACKADLSGAKLYMAGHDYCCEACLLYLKQHGLISAYCIDTKKLYEF</sequence>
<comment type="caution">
    <text evidence="1">The sequence shown here is derived from an EMBL/GenBank/DDBJ whole genome shotgun (WGS) entry which is preliminary data.</text>
</comment>
<dbReference type="Gene3D" id="3.40.140.10">
    <property type="entry name" value="Cytidine Deaminase, domain 2"/>
    <property type="match status" value="1"/>
</dbReference>
<reference evidence="1" key="1">
    <citation type="journal article" date="2012" name="Science">
        <title>Fermentation, hydrogen, and sulfur metabolism in multiple uncultivated bacterial phyla.</title>
        <authorList>
            <person name="Wrighton K.C."/>
            <person name="Thomas B.C."/>
            <person name="Sharon I."/>
            <person name="Miller C.S."/>
            <person name="Castelle C.J."/>
            <person name="VerBerkmoes N.C."/>
            <person name="Wilkins M.J."/>
            <person name="Hettich R.L."/>
            <person name="Lipton M.S."/>
            <person name="Williams K.H."/>
            <person name="Long P.E."/>
            <person name="Banfield J.F."/>
        </authorList>
    </citation>
    <scope>NUCLEOTIDE SEQUENCE [LARGE SCALE GENOMIC DNA]</scope>
</reference>
<gene>
    <name evidence="1" type="ORF">ACD_80C00027G0011</name>
</gene>
<proteinExistence type="predicted"/>
<organism evidence="1">
    <name type="scientific">uncultured bacterium</name>
    <name type="common">gcode 4</name>
    <dbReference type="NCBI Taxonomy" id="1234023"/>
    <lineage>
        <taxon>Bacteria</taxon>
        <taxon>environmental samples</taxon>
    </lineage>
</organism>
<name>K1XK58_9BACT</name>
<protein>
    <submittedName>
        <fullName evidence="1">Uncharacterized protein</fullName>
    </submittedName>
</protein>